<evidence type="ECO:0000313" key="2">
    <source>
        <dbReference type="Proteomes" id="UP001499978"/>
    </source>
</evidence>
<gene>
    <name evidence="1" type="ORF">GCM10010201_00960</name>
</gene>
<comment type="caution">
    <text evidence="1">The sequence shown here is derived from an EMBL/GenBank/DDBJ whole genome shotgun (WGS) entry which is preliminary data.</text>
</comment>
<keyword evidence="2" id="KW-1185">Reference proteome</keyword>
<reference evidence="2" key="1">
    <citation type="journal article" date="2019" name="Int. J. Syst. Evol. Microbiol.">
        <title>The Global Catalogue of Microorganisms (GCM) 10K type strain sequencing project: providing services to taxonomists for standard genome sequencing and annotation.</title>
        <authorList>
            <consortium name="The Broad Institute Genomics Platform"/>
            <consortium name="The Broad Institute Genome Sequencing Center for Infectious Disease"/>
            <person name="Wu L."/>
            <person name="Ma J."/>
        </authorList>
    </citation>
    <scope>NUCLEOTIDE SEQUENCE [LARGE SCALE GENOMIC DNA]</scope>
    <source>
        <strain evidence="2">JCM 3367</strain>
    </source>
</reference>
<dbReference type="SUPFAM" id="SSF82607">
    <property type="entry name" value="YbaB-like"/>
    <property type="match status" value="1"/>
</dbReference>
<evidence type="ECO:0008006" key="3">
    <source>
        <dbReference type="Google" id="ProtNLM"/>
    </source>
</evidence>
<accession>A0ABP6A6G9</accession>
<dbReference type="InterPro" id="IPR004401">
    <property type="entry name" value="YbaB/EbfC"/>
</dbReference>
<protein>
    <recommendedName>
        <fullName evidence="3">YbaB/EbfC DNA-binding family protein</fullName>
    </recommendedName>
</protein>
<evidence type="ECO:0000313" key="1">
    <source>
        <dbReference type="EMBL" id="GAA2510149.1"/>
    </source>
</evidence>
<name>A0ABP6A6G9_9ACTN</name>
<dbReference type="Pfam" id="PF02575">
    <property type="entry name" value="YbaB_DNA_bd"/>
    <property type="match status" value="1"/>
</dbReference>
<proteinExistence type="predicted"/>
<dbReference type="Gene3D" id="3.30.1310.10">
    <property type="entry name" value="Nucleoid-associated protein YbaB-like domain"/>
    <property type="match status" value="1"/>
</dbReference>
<sequence length="112" mass="12547">MPVEIDESWLDDALERHRQIEKRQAEFAGAAARLEVTVRSADGWVEVRVTAAGDITGIRFTREARGDKLASSVLEAVTAAVDGARWARDKLWRDVFSEFPSLKGVLRGQHDR</sequence>
<dbReference type="RefSeq" id="WP_344166640.1">
    <property type="nucleotide sequence ID" value="NZ_BAAARY010000001.1"/>
</dbReference>
<organism evidence="1 2">
    <name type="scientific">Pilimelia columellifera subsp. columellifera</name>
    <dbReference type="NCBI Taxonomy" id="706583"/>
    <lineage>
        <taxon>Bacteria</taxon>
        <taxon>Bacillati</taxon>
        <taxon>Actinomycetota</taxon>
        <taxon>Actinomycetes</taxon>
        <taxon>Micromonosporales</taxon>
        <taxon>Micromonosporaceae</taxon>
        <taxon>Pilimelia</taxon>
    </lineage>
</organism>
<dbReference type="Proteomes" id="UP001499978">
    <property type="component" value="Unassembled WGS sequence"/>
</dbReference>
<dbReference type="EMBL" id="BAAARY010000001">
    <property type="protein sequence ID" value="GAA2510149.1"/>
    <property type="molecule type" value="Genomic_DNA"/>
</dbReference>
<dbReference type="InterPro" id="IPR036894">
    <property type="entry name" value="YbaB-like_sf"/>
</dbReference>